<proteinExistence type="predicted"/>
<evidence type="ECO:0000313" key="6">
    <source>
        <dbReference type="Proteomes" id="UP000027730"/>
    </source>
</evidence>
<organism evidence="5 6">
    <name type="scientific">Aureobasidium namibiae CBS 147.97</name>
    <dbReference type="NCBI Taxonomy" id="1043004"/>
    <lineage>
        <taxon>Eukaryota</taxon>
        <taxon>Fungi</taxon>
        <taxon>Dikarya</taxon>
        <taxon>Ascomycota</taxon>
        <taxon>Pezizomycotina</taxon>
        <taxon>Dothideomycetes</taxon>
        <taxon>Dothideomycetidae</taxon>
        <taxon>Dothideales</taxon>
        <taxon>Saccotheciaceae</taxon>
        <taxon>Aureobasidium</taxon>
    </lineage>
</organism>
<name>A0A074WE00_9PEZI</name>
<dbReference type="AlphaFoldDB" id="A0A074WE00"/>
<dbReference type="PANTHER" id="PTHR12652:SF50">
    <property type="entry name" value="PEROXIN 11"/>
    <property type="match status" value="1"/>
</dbReference>
<reference evidence="5 6" key="1">
    <citation type="journal article" date="2014" name="BMC Genomics">
        <title>Genome sequencing of four Aureobasidium pullulans varieties: biotechnological potential, stress tolerance, and description of new species.</title>
        <authorList>
            <person name="Gostin Ar C."/>
            <person name="Ohm R.A."/>
            <person name="Kogej T."/>
            <person name="Sonjak S."/>
            <person name="Turk M."/>
            <person name="Zajc J."/>
            <person name="Zalar P."/>
            <person name="Grube M."/>
            <person name="Sun H."/>
            <person name="Han J."/>
            <person name="Sharma A."/>
            <person name="Chiniquy J."/>
            <person name="Ngan C.Y."/>
            <person name="Lipzen A."/>
            <person name="Barry K."/>
            <person name="Grigoriev I.V."/>
            <person name="Gunde-Cimerman N."/>
        </authorList>
    </citation>
    <scope>NUCLEOTIDE SEQUENCE [LARGE SCALE GENOMIC DNA]</scope>
    <source>
        <strain evidence="5 6">CBS 147.97</strain>
    </source>
</reference>
<dbReference type="OrthoDB" id="411017at2759"/>
<dbReference type="STRING" id="1043004.A0A074WE00"/>
<keyword evidence="2" id="KW-0472">Membrane</keyword>
<comment type="subcellular location">
    <subcellularLocation>
        <location evidence="4">Peroxisome membrane</location>
    </subcellularLocation>
</comment>
<accession>A0A074WE00</accession>
<dbReference type="InterPro" id="IPR008733">
    <property type="entry name" value="PEX11"/>
</dbReference>
<evidence type="ECO:0000256" key="2">
    <source>
        <dbReference type="ARBA" id="ARBA00023136"/>
    </source>
</evidence>
<protein>
    <submittedName>
        <fullName evidence="5">Peroxisomal biogenesis factor 11</fullName>
    </submittedName>
</protein>
<evidence type="ECO:0000256" key="3">
    <source>
        <dbReference type="ARBA" id="ARBA00023140"/>
    </source>
</evidence>
<evidence type="ECO:0000256" key="4">
    <source>
        <dbReference type="ARBA" id="ARBA00046271"/>
    </source>
</evidence>
<dbReference type="Proteomes" id="UP000027730">
    <property type="component" value="Unassembled WGS sequence"/>
</dbReference>
<keyword evidence="3" id="KW-0576">Peroxisome</keyword>
<dbReference type="Pfam" id="PF05648">
    <property type="entry name" value="PEX11"/>
    <property type="match status" value="1"/>
</dbReference>
<dbReference type="GeneID" id="25411459"/>
<evidence type="ECO:0000313" key="5">
    <source>
        <dbReference type="EMBL" id="KEQ71340.1"/>
    </source>
</evidence>
<sequence length="236" mass="26035">MVADALIYHPAVAHYNKFVATTMGRDKALRLVQYLSRFLAWYTLRTNSPQTTVVQWAKLKANLGLVRKAMRIGKFVEHFRAAANAYDAKTLDPVIRFCTTGRQLGYGAYMLTDTLTYLDASGVRPSAMAKRMQVQAYKAWMTGLCFSVLNGVYTIYKSKSEEAAQTDKAVAAEKTVEVKKLQRERSAAQTQLVSDLCDLFIPVSALGYINVDDGVVGLAGAVSSLIGLMAQWNKTA</sequence>
<dbReference type="PANTHER" id="PTHR12652">
    <property type="entry name" value="PEROXISOMAL BIOGENESIS FACTOR 11"/>
    <property type="match status" value="1"/>
</dbReference>
<dbReference type="GO" id="GO:0005778">
    <property type="term" value="C:peroxisomal membrane"/>
    <property type="evidence" value="ECO:0007669"/>
    <property type="project" value="UniProtKB-SubCell"/>
</dbReference>
<keyword evidence="6" id="KW-1185">Reference proteome</keyword>
<keyword evidence="1" id="KW-0962">Peroxisome biogenesis</keyword>
<dbReference type="HOGENOM" id="CLU_049216_0_0_1"/>
<dbReference type="GO" id="GO:0016559">
    <property type="term" value="P:peroxisome fission"/>
    <property type="evidence" value="ECO:0007669"/>
    <property type="project" value="InterPro"/>
</dbReference>
<evidence type="ECO:0000256" key="1">
    <source>
        <dbReference type="ARBA" id="ARBA00022593"/>
    </source>
</evidence>
<gene>
    <name evidence="5" type="ORF">M436DRAFT_51627</name>
</gene>
<dbReference type="EMBL" id="KL584714">
    <property type="protein sequence ID" value="KEQ71340.1"/>
    <property type="molecule type" value="Genomic_DNA"/>
</dbReference>
<dbReference type="RefSeq" id="XP_013425545.1">
    <property type="nucleotide sequence ID" value="XM_013570091.1"/>
</dbReference>